<protein>
    <submittedName>
        <fullName evidence="2">Uncharacterized protein</fullName>
    </submittedName>
</protein>
<feature type="compositionally biased region" description="Basic and acidic residues" evidence="1">
    <location>
        <begin position="23"/>
        <end position="33"/>
    </location>
</feature>
<organism evidence="2 3">
    <name type="scientific">Phyllosticta citriasiana</name>
    <dbReference type="NCBI Taxonomy" id="595635"/>
    <lineage>
        <taxon>Eukaryota</taxon>
        <taxon>Fungi</taxon>
        <taxon>Dikarya</taxon>
        <taxon>Ascomycota</taxon>
        <taxon>Pezizomycotina</taxon>
        <taxon>Dothideomycetes</taxon>
        <taxon>Dothideomycetes incertae sedis</taxon>
        <taxon>Botryosphaeriales</taxon>
        <taxon>Phyllostictaceae</taxon>
        <taxon>Phyllosticta</taxon>
    </lineage>
</organism>
<sequence>MADDKLKAAFMADLGVANRERLLAAPDTRDHSLRGRLRSNGTGNAPAQQSNGFDNSSVSGWAAFANFHKENVRDGDLADLHGGQLHRLNREAVGGGNTRPTPTSFPRPSLPHYNQPQDHTPSSFYDRPSLRIQPPTRVQPMTNGNGVRGDSQNAKGSYSSKSGGGSRRGSPPRGSRGGYGGSDFRDCRGGFEPHAARAGYARGGPDFRGGRGGHEVRGPRDGSFGHGGSGDNSPSLEYGKYGAYAHRAGLSNTHPSVFGPRGGSGGRATRGFSSRRRGEFAIRGAASGRPQPSSTARDNSRPVVPDDVWSCAEDDTEPVYDSEDNSLPTQHPLPVTKRPQKLASSKEFMSAIMDSKWAPKKP</sequence>
<dbReference type="Proteomes" id="UP001363622">
    <property type="component" value="Unassembled WGS sequence"/>
</dbReference>
<name>A0ABR1KWP7_9PEZI</name>
<evidence type="ECO:0000313" key="3">
    <source>
        <dbReference type="Proteomes" id="UP001363622"/>
    </source>
</evidence>
<feature type="compositionally biased region" description="Polar residues" evidence="1">
    <location>
        <begin position="139"/>
        <end position="154"/>
    </location>
</feature>
<feature type="region of interest" description="Disordered" evidence="1">
    <location>
        <begin position="88"/>
        <end position="362"/>
    </location>
</feature>
<comment type="caution">
    <text evidence="2">The sequence shown here is derived from an EMBL/GenBank/DDBJ whole genome shotgun (WGS) entry which is preliminary data.</text>
</comment>
<evidence type="ECO:0000313" key="2">
    <source>
        <dbReference type="EMBL" id="KAK7522299.1"/>
    </source>
</evidence>
<dbReference type="EMBL" id="JBBPHU010000002">
    <property type="protein sequence ID" value="KAK7522299.1"/>
    <property type="molecule type" value="Genomic_DNA"/>
</dbReference>
<feature type="region of interest" description="Disordered" evidence="1">
    <location>
        <begin position="23"/>
        <end position="54"/>
    </location>
</feature>
<feature type="compositionally biased region" description="Polar residues" evidence="1">
    <location>
        <begin position="39"/>
        <end position="54"/>
    </location>
</feature>
<accession>A0ABR1KWP7</accession>
<keyword evidence="3" id="KW-1185">Reference proteome</keyword>
<feature type="compositionally biased region" description="Polar residues" evidence="1">
    <location>
        <begin position="112"/>
        <end position="123"/>
    </location>
</feature>
<feature type="compositionally biased region" description="Acidic residues" evidence="1">
    <location>
        <begin position="312"/>
        <end position="324"/>
    </location>
</feature>
<feature type="compositionally biased region" description="Basic and acidic residues" evidence="1">
    <location>
        <begin position="208"/>
        <end position="220"/>
    </location>
</feature>
<evidence type="ECO:0000256" key="1">
    <source>
        <dbReference type="SAM" id="MobiDB-lite"/>
    </source>
</evidence>
<gene>
    <name evidence="2" type="ORF">IWZ03DRAFT_412445</name>
</gene>
<reference evidence="2 3" key="1">
    <citation type="submission" date="2024-04" db="EMBL/GenBank/DDBJ databases">
        <title>Phyllosticta paracitricarpa is synonymous to the EU quarantine fungus P. citricarpa based on phylogenomic analyses.</title>
        <authorList>
            <consortium name="Lawrence Berkeley National Laboratory"/>
            <person name="Van Ingen-Buijs V.A."/>
            <person name="Van Westerhoven A.C."/>
            <person name="Haridas S."/>
            <person name="Skiadas P."/>
            <person name="Martin F."/>
            <person name="Groenewald J.Z."/>
            <person name="Crous P.W."/>
            <person name="Seidl M.F."/>
        </authorList>
    </citation>
    <scope>NUCLEOTIDE SEQUENCE [LARGE SCALE GENOMIC DNA]</scope>
    <source>
        <strain evidence="2 3">CBS 123371</strain>
    </source>
</reference>
<proteinExistence type="predicted"/>
<feature type="compositionally biased region" description="Basic and acidic residues" evidence="1">
    <location>
        <begin position="183"/>
        <end position="195"/>
    </location>
</feature>